<keyword evidence="3" id="KW-1185">Reference proteome</keyword>
<dbReference type="AlphaFoldDB" id="A0A8X8IHB8"/>
<keyword evidence="1" id="KW-0732">Signal</keyword>
<evidence type="ECO:0000313" key="2">
    <source>
        <dbReference type="EMBL" id="SDX33228.1"/>
    </source>
</evidence>
<evidence type="ECO:0000256" key="1">
    <source>
        <dbReference type="SAM" id="SignalP"/>
    </source>
</evidence>
<gene>
    <name evidence="2" type="ORF">SAMN05444410_11389</name>
</gene>
<evidence type="ECO:0008006" key="4">
    <source>
        <dbReference type="Google" id="ProtNLM"/>
    </source>
</evidence>
<feature type="chain" id="PRO_5036483518" description="MetA-pathway of phenol degradation" evidence="1">
    <location>
        <begin position="23"/>
        <end position="262"/>
    </location>
</feature>
<dbReference type="EMBL" id="FNNO01000013">
    <property type="protein sequence ID" value="SDX33228.1"/>
    <property type="molecule type" value="Genomic_DNA"/>
</dbReference>
<proteinExistence type="predicted"/>
<sequence>MMYWKRKGVFLYCLLNGLLSQAQDNYEIQVYGSETVKHRTTMVELHSNYIFGGTKLVENGVLPTHHILHETIEITHGFTPWLEVGFYLFNAIGSDNRTSYVGSHIRPRVRVPDSWGWPLGASLSMEVGYQKPQYSEDDWNWEIRPIVDKKIGKTYLSFNPTFEKSLHGLNSNKGFIFSPNFKASYDLLKVAAVGMEYYGSVGNLFRFDPYPQQQHQLFAVTDLNISSDWELNLGYGWGLTSVSDQPIIKLIVGYRIKPSSGK</sequence>
<evidence type="ECO:0000313" key="3">
    <source>
        <dbReference type="Proteomes" id="UP000198711"/>
    </source>
</evidence>
<protein>
    <recommendedName>
        <fullName evidence="4">MetA-pathway of phenol degradation</fullName>
    </recommendedName>
</protein>
<dbReference type="Proteomes" id="UP000198711">
    <property type="component" value="Unassembled WGS sequence"/>
</dbReference>
<feature type="signal peptide" evidence="1">
    <location>
        <begin position="1"/>
        <end position="22"/>
    </location>
</feature>
<name>A0A8X8IHB8_9BACT</name>
<reference evidence="2 3" key="1">
    <citation type="submission" date="2016-10" db="EMBL/GenBank/DDBJ databases">
        <authorList>
            <person name="Varghese N."/>
            <person name="Submissions S."/>
        </authorList>
    </citation>
    <scope>NUCLEOTIDE SEQUENCE [LARGE SCALE GENOMIC DNA]</scope>
    <source>
        <strain evidence="2 3">DSM 25353</strain>
    </source>
</reference>
<comment type="caution">
    <text evidence="2">The sequence shown here is derived from an EMBL/GenBank/DDBJ whole genome shotgun (WGS) entry which is preliminary data.</text>
</comment>
<organism evidence="2 3">
    <name type="scientific">Hydrobacter penzbergensis</name>
    <dbReference type="NCBI Taxonomy" id="1235997"/>
    <lineage>
        <taxon>Bacteria</taxon>
        <taxon>Pseudomonadati</taxon>
        <taxon>Bacteroidota</taxon>
        <taxon>Chitinophagia</taxon>
        <taxon>Chitinophagales</taxon>
        <taxon>Chitinophagaceae</taxon>
        <taxon>Hydrobacter</taxon>
    </lineage>
</organism>
<accession>A0A8X8IHB8</accession>